<evidence type="ECO:0000256" key="3">
    <source>
        <dbReference type="PROSITE-ProRule" id="PRU00339"/>
    </source>
</evidence>
<dbReference type="InterPro" id="IPR013083">
    <property type="entry name" value="Znf_RING/FYVE/PHD"/>
</dbReference>
<dbReference type="EMBL" id="QKYT01000252">
    <property type="protein sequence ID" value="RIA88699.1"/>
    <property type="molecule type" value="Genomic_DNA"/>
</dbReference>
<feature type="repeat" description="TPR" evidence="3">
    <location>
        <begin position="656"/>
        <end position="689"/>
    </location>
</feature>
<organism evidence="4 5">
    <name type="scientific">Glomus cerebriforme</name>
    <dbReference type="NCBI Taxonomy" id="658196"/>
    <lineage>
        <taxon>Eukaryota</taxon>
        <taxon>Fungi</taxon>
        <taxon>Fungi incertae sedis</taxon>
        <taxon>Mucoromycota</taxon>
        <taxon>Glomeromycotina</taxon>
        <taxon>Glomeromycetes</taxon>
        <taxon>Glomerales</taxon>
        <taxon>Glomeraceae</taxon>
        <taxon>Glomus</taxon>
    </lineage>
</organism>
<dbReference type="SUPFAM" id="SSF57850">
    <property type="entry name" value="RING/U-box"/>
    <property type="match status" value="1"/>
</dbReference>
<reference evidence="4 5" key="1">
    <citation type="submission" date="2018-06" db="EMBL/GenBank/DDBJ databases">
        <title>Comparative genomics reveals the genomic features of Rhizophagus irregularis, R. cerebriforme, R. diaphanum and Gigaspora rosea, and their symbiotic lifestyle signature.</title>
        <authorList>
            <person name="Morin E."/>
            <person name="San Clemente H."/>
            <person name="Chen E.C.H."/>
            <person name="De La Providencia I."/>
            <person name="Hainaut M."/>
            <person name="Kuo A."/>
            <person name="Kohler A."/>
            <person name="Murat C."/>
            <person name="Tang N."/>
            <person name="Roy S."/>
            <person name="Loubradou J."/>
            <person name="Henrissat B."/>
            <person name="Grigoriev I.V."/>
            <person name="Corradi N."/>
            <person name="Roux C."/>
            <person name="Martin F.M."/>
        </authorList>
    </citation>
    <scope>NUCLEOTIDE SEQUENCE [LARGE SCALE GENOMIC DNA]</scope>
    <source>
        <strain evidence="4 5">DAOM 227022</strain>
    </source>
</reference>
<dbReference type="Proteomes" id="UP000265703">
    <property type="component" value="Unassembled WGS sequence"/>
</dbReference>
<name>A0A397SUT8_9GLOM</name>
<dbReference type="InterPro" id="IPR019734">
    <property type="entry name" value="TPR_rpt"/>
</dbReference>
<evidence type="ECO:0000313" key="5">
    <source>
        <dbReference type="Proteomes" id="UP000265703"/>
    </source>
</evidence>
<dbReference type="PROSITE" id="PS50005">
    <property type="entry name" value="TPR"/>
    <property type="match status" value="4"/>
</dbReference>
<comment type="caution">
    <text evidence="4">The sequence shown here is derived from an EMBL/GenBank/DDBJ whole genome shotgun (WGS) entry which is preliminary data.</text>
</comment>
<gene>
    <name evidence="4" type="ORF">C1645_774371</name>
</gene>
<accession>A0A397SUT8</accession>
<feature type="repeat" description="TPR" evidence="3">
    <location>
        <begin position="724"/>
        <end position="757"/>
    </location>
</feature>
<evidence type="ECO:0000256" key="1">
    <source>
        <dbReference type="ARBA" id="ARBA00022737"/>
    </source>
</evidence>
<dbReference type="Pfam" id="PF13181">
    <property type="entry name" value="TPR_8"/>
    <property type="match status" value="2"/>
</dbReference>
<dbReference type="AlphaFoldDB" id="A0A397SUT8"/>
<dbReference type="SMART" id="SM00028">
    <property type="entry name" value="TPR"/>
    <property type="match status" value="10"/>
</dbReference>
<dbReference type="SUPFAM" id="SSF48439">
    <property type="entry name" value="Protein prenylyltransferase"/>
    <property type="match status" value="2"/>
</dbReference>
<evidence type="ECO:0000313" key="4">
    <source>
        <dbReference type="EMBL" id="RIA88699.1"/>
    </source>
</evidence>
<feature type="repeat" description="TPR" evidence="3">
    <location>
        <begin position="827"/>
        <end position="860"/>
    </location>
</feature>
<keyword evidence="1" id="KW-0677">Repeat</keyword>
<dbReference type="Gene3D" id="1.25.40.10">
    <property type="entry name" value="Tetratricopeptide repeat domain"/>
    <property type="match status" value="3"/>
</dbReference>
<protein>
    <submittedName>
        <fullName evidence="4">Uncharacterized protein</fullName>
    </submittedName>
</protein>
<feature type="repeat" description="TPR" evidence="3">
    <location>
        <begin position="861"/>
        <end position="894"/>
    </location>
</feature>
<evidence type="ECO:0000256" key="2">
    <source>
        <dbReference type="ARBA" id="ARBA00022803"/>
    </source>
</evidence>
<dbReference type="PANTHER" id="PTHR44858">
    <property type="entry name" value="TETRATRICOPEPTIDE REPEAT PROTEIN 6"/>
    <property type="match status" value="1"/>
</dbReference>
<dbReference type="Gene3D" id="3.30.40.10">
    <property type="entry name" value="Zinc/RING finger domain, C3HC4 (zinc finger)"/>
    <property type="match status" value="1"/>
</dbReference>
<dbReference type="InterPro" id="IPR050498">
    <property type="entry name" value="Ycf3"/>
</dbReference>
<dbReference type="InterPro" id="IPR011990">
    <property type="entry name" value="TPR-like_helical_dom_sf"/>
</dbReference>
<dbReference type="OrthoDB" id="629492at2759"/>
<keyword evidence="2 3" id="KW-0802">TPR repeat</keyword>
<keyword evidence="5" id="KW-1185">Reference proteome</keyword>
<sequence>MRSHHRQLLEIIRNPYKRTVRENFYDLIEDLNNSTNLKILKFMVEDPSVRLSENKICNLLEGLTFINDPYECTQENLMEFESRVTTILSVLEYIIFNIDLFNLGAGFYEAISNQWEDCVSQYKNFSSIVSWATSLNDYIPKEGTIRNYNLEFLFEYISNILIVLRENELQFRKVNLQVDHFLKVLVRSFGYSGINGRFTNKIPSSFPPLKQSWERLRNTCNFGDSVSPFFTDYYLLKKVKMVIQNWSYGGDRIMISKYGKWLLMEFMWMHADNVWLEEIKYDRKNSSNDEILTQYQLKSIIFLFGILDMMENYIIENEHLTTLALSYYFAKESLLKTKSAPIQLKSIVILLKLYFRDGDFFKIIDQDFDYYFQDLNKVDIDAAAHFKTFLSVIKPRLYQESISNDNTLFENTILLPQAKIQRKIYISRVDKNGEISSKNMINMIADEMTCSVAMEPSESLCVLGCEHVISYETFLNLSIMSRYRCPQCRQNIKDYECIFLPQHNIYSFFYIHFIASGMVGTPPLALATKAARPHYFSNRLLSFGSLTMSTPNYFDPNDIKTEDLPNQGPNIYNDLSKIRWPLRMPKKLHPAYNEALKALNSKQYEETVLWLTCLLQHYPSSYSARCDRAFINSLLRKYHLALEDLNIAIGLKTKNPHAWNLRGDIFRRISYYNDALLDLNKALQLTPNNIISYGIRGALFYEMKRFNESLNDLNYSLQESPKNEFCLGFRGATLVKLGLNDDALSDFNKALEINPDDVFVLIKRAKLYHKLCLDNSALIDINNVLNINPCNHKALLIRGEITAALLESDSEALLDINKSLELKPNNVNALKIRARLYHEMNYNEEALKDLDKALNLKPNDISIFELRGEIYRSICCFDEAIDDFNQILQLDPCNIFALSYRGATKYDQELYEAALIDLDKALELRQENNSFLLKIRAKIYIALKRYHEALMDQNKILDNEPNNDAILLERREVYHKLGLCDKTHANSAHRSRITLKPTYSC</sequence>
<dbReference type="PANTHER" id="PTHR44858:SF1">
    <property type="entry name" value="UDP-N-ACETYLGLUCOSAMINE--PEPTIDE N-ACETYLGLUCOSAMINYLTRANSFERASE SPINDLY-RELATED"/>
    <property type="match status" value="1"/>
</dbReference>
<proteinExistence type="predicted"/>